<dbReference type="eggNOG" id="ENOG502QQYD">
    <property type="taxonomic scope" value="Eukaryota"/>
</dbReference>
<keyword evidence="3" id="KW-0808">Transferase</keyword>
<dbReference type="PANTHER" id="PTHR48005">
    <property type="entry name" value="LEUCINE RICH REPEAT KINASE 2"/>
    <property type="match status" value="1"/>
</dbReference>
<dbReference type="GO" id="GO:0004674">
    <property type="term" value="F:protein serine/threonine kinase activity"/>
    <property type="evidence" value="ECO:0007669"/>
    <property type="project" value="UniProtKB-KW"/>
</dbReference>
<keyword evidence="9" id="KW-0675">Receptor</keyword>
<dbReference type="SUPFAM" id="SSF56112">
    <property type="entry name" value="Protein kinase-like (PK-like)"/>
    <property type="match status" value="1"/>
</dbReference>
<dbReference type="STRING" id="981085.W9S3B7"/>
<evidence type="ECO:0000313" key="9">
    <source>
        <dbReference type="EMBL" id="EXC06734.1"/>
    </source>
</evidence>
<comment type="catalytic activity">
    <reaction evidence="8">
        <text>L-seryl-[protein] + ATP = O-phospho-L-seryl-[protein] + ADP + H(+)</text>
        <dbReference type="Rhea" id="RHEA:17989"/>
        <dbReference type="Rhea" id="RHEA-COMP:9863"/>
        <dbReference type="Rhea" id="RHEA-COMP:11604"/>
        <dbReference type="ChEBI" id="CHEBI:15378"/>
        <dbReference type="ChEBI" id="CHEBI:29999"/>
        <dbReference type="ChEBI" id="CHEBI:30616"/>
        <dbReference type="ChEBI" id="CHEBI:83421"/>
        <dbReference type="ChEBI" id="CHEBI:456216"/>
        <dbReference type="EC" id="2.7.11.1"/>
    </reaction>
</comment>
<keyword evidence="10" id="KW-1185">Reference proteome</keyword>
<proteinExistence type="predicted"/>
<evidence type="ECO:0000256" key="1">
    <source>
        <dbReference type="ARBA" id="ARBA00012513"/>
    </source>
</evidence>
<dbReference type="EMBL" id="KE345565">
    <property type="protein sequence ID" value="EXC06734.1"/>
    <property type="molecule type" value="Genomic_DNA"/>
</dbReference>
<dbReference type="EC" id="2.7.11.1" evidence="1"/>
<gene>
    <name evidence="9" type="ORF">L484_021573</name>
</gene>
<dbReference type="Gene3D" id="1.10.510.10">
    <property type="entry name" value="Transferase(Phosphotransferase) domain 1"/>
    <property type="match status" value="1"/>
</dbReference>
<name>W9S3B7_9ROSA</name>
<organism evidence="9 10">
    <name type="scientific">Morus notabilis</name>
    <dbReference type="NCBI Taxonomy" id="981085"/>
    <lineage>
        <taxon>Eukaryota</taxon>
        <taxon>Viridiplantae</taxon>
        <taxon>Streptophyta</taxon>
        <taxon>Embryophyta</taxon>
        <taxon>Tracheophyta</taxon>
        <taxon>Spermatophyta</taxon>
        <taxon>Magnoliopsida</taxon>
        <taxon>eudicotyledons</taxon>
        <taxon>Gunneridae</taxon>
        <taxon>Pentapetalae</taxon>
        <taxon>rosids</taxon>
        <taxon>fabids</taxon>
        <taxon>Rosales</taxon>
        <taxon>Moraceae</taxon>
        <taxon>Moreae</taxon>
        <taxon>Morus</taxon>
    </lineage>
</organism>
<dbReference type="InterPro" id="IPR051420">
    <property type="entry name" value="Ser_Thr_Kinases_DiverseReg"/>
</dbReference>
<keyword evidence="4" id="KW-0547">Nucleotide-binding</keyword>
<evidence type="ECO:0000256" key="7">
    <source>
        <dbReference type="ARBA" id="ARBA00047899"/>
    </source>
</evidence>
<accession>W9S3B7</accession>
<sequence>MENQDLYSPVLNLDGRTLYEEILRATEDFNPEYCVGEGGFGSVYKATLPSVCSKHSFLVYEYVERGSLAKILNVEEKAKEFDWTKRVNIVKGVADALSYMHSDAADYS</sequence>
<evidence type="ECO:0000256" key="3">
    <source>
        <dbReference type="ARBA" id="ARBA00022679"/>
    </source>
</evidence>
<reference evidence="10" key="1">
    <citation type="submission" date="2013-01" db="EMBL/GenBank/DDBJ databases">
        <title>Draft Genome Sequence of a Mulberry Tree, Morus notabilis C.K. Schneid.</title>
        <authorList>
            <person name="He N."/>
            <person name="Zhao S."/>
        </authorList>
    </citation>
    <scope>NUCLEOTIDE SEQUENCE</scope>
</reference>
<dbReference type="PANTHER" id="PTHR48005:SF70">
    <property type="entry name" value="MDIS1-INTERACTING RECEPTOR LIKE KINASE 2-LIKE"/>
    <property type="match status" value="1"/>
</dbReference>
<dbReference type="AlphaFoldDB" id="W9S3B7"/>
<evidence type="ECO:0000256" key="2">
    <source>
        <dbReference type="ARBA" id="ARBA00022527"/>
    </source>
</evidence>
<dbReference type="InterPro" id="IPR011009">
    <property type="entry name" value="Kinase-like_dom_sf"/>
</dbReference>
<evidence type="ECO:0000256" key="6">
    <source>
        <dbReference type="ARBA" id="ARBA00022840"/>
    </source>
</evidence>
<protein>
    <recommendedName>
        <fullName evidence="1">non-specific serine/threonine protein kinase</fullName>
        <ecNumber evidence="1">2.7.11.1</ecNumber>
    </recommendedName>
</protein>
<keyword evidence="5 9" id="KW-0418">Kinase</keyword>
<evidence type="ECO:0000256" key="8">
    <source>
        <dbReference type="ARBA" id="ARBA00048679"/>
    </source>
</evidence>
<dbReference type="Proteomes" id="UP000030645">
    <property type="component" value="Unassembled WGS sequence"/>
</dbReference>
<comment type="catalytic activity">
    <reaction evidence="7">
        <text>L-threonyl-[protein] + ATP = O-phospho-L-threonyl-[protein] + ADP + H(+)</text>
        <dbReference type="Rhea" id="RHEA:46608"/>
        <dbReference type="Rhea" id="RHEA-COMP:11060"/>
        <dbReference type="Rhea" id="RHEA-COMP:11605"/>
        <dbReference type="ChEBI" id="CHEBI:15378"/>
        <dbReference type="ChEBI" id="CHEBI:30013"/>
        <dbReference type="ChEBI" id="CHEBI:30616"/>
        <dbReference type="ChEBI" id="CHEBI:61977"/>
        <dbReference type="ChEBI" id="CHEBI:456216"/>
        <dbReference type="EC" id="2.7.11.1"/>
    </reaction>
</comment>
<dbReference type="Gene3D" id="3.30.200.20">
    <property type="entry name" value="Phosphorylase Kinase, domain 1"/>
    <property type="match status" value="1"/>
</dbReference>
<dbReference type="GO" id="GO:0005524">
    <property type="term" value="F:ATP binding"/>
    <property type="evidence" value="ECO:0007669"/>
    <property type="project" value="UniProtKB-KW"/>
</dbReference>
<evidence type="ECO:0000256" key="5">
    <source>
        <dbReference type="ARBA" id="ARBA00022777"/>
    </source>
</evidence>
<keyword evidence="2" id="KW-0723">Serine/threonine-protein kinase</keyword>
<keyword evidence="6" id="KW-0067">ATP-binding</keyword>
<evidence type="ECO:0000256" key="4">
    <source>
        <dbReference type="ARBA" id="ARBA00022741"/>
    </source>
</evidence>
<evidence type="ECO:0000313" key="10">
    <source>
        <dbReference type="Proteomes" id="UP000030645"/>
    </source>
</evidence>